<dbReference type="EMBL" id="NEVJ01000003">
    <property type="protein sequence ID" value="OZI20453.1"/>
    <property type="molecule type" value="Genomic_DNA"/>
</dbReference>
<evidence type="ECO:0000313" key="2">
    <source>
        <dbReference type="Proteomes" id="UP000216857"/>
    </source>
</evidence>
<dbReference type="AlphaFoldDB" id="A0A261R7V0"/>
<comment type="caution">
    <text evidence="1">The sequence shown here is derived from an EMBL/GenBank/DDBJ whole genome shotgun (WGS) entry which is preliminary data.</text>
</comment>
<organism evidence="1 2">
    <name type="scientific">Bordetella genomosp. 9</name>
    <dbReference type="NCBI Taxonomy" id="1416803"/>
    <lineage>
        <taxon>Bacteria</taxon>
        <taxon>Pseudomonadati</taxon>
        <taxon>Pseudomonadota</taxon>
        <taxon>Betaproteobacteria</taxon>
        <taxon>Burkholderiales</taxon>
        <taxon>Alcaligenaceae</taxon>
        <taxon>Bordetella</taxon>
    </lineage>
</organism>
<protein>
    <submittedName>
        <fullName evidence="1">Uncharacterized protein</fullName>
    </submittedName>
</protein>
<accession>A0A261R7V0</accession>
<reference evidence="1" key="1">
    <citation type="submission" date="2017-05" db="EMBL/GenBank/DDBJ databases">
        <title>Complete and WGS of Bordetella genogroups.</title>
        <authorList>
            <person name="Spilker T."/>
            <person name="Lipuma J."/>
        </authorList>
    </citation>
    <scope>NUCLEOTIDE SEQUENCE</scope>
    <source>
        <strain evidence="1">AU21707</strain>
    </source>
</reference>
<dbReference type="Proteomes" id="UP000216857">
    <property type="component" value="Unassembled WGS sequence"/>
</dbReference>
<gene>
    <name evidence="1" type="ORF">CAL26_23435</name>
</gene>
<sequence>MPCRAVPASDGIARRSAISEIPHSRAPRRDVWSLAEGDFRMPFHPPFKQRYERGDLVYGLARQRSRYAYDYPQFRDAQDFVAETGEPNFSRIDQYAAIAAERREQQYFNKAAPANQADFLASIGRHPKYRKALSAKQATVQAVARKCKAGLAWAAGAGMTVHFVLDQLDMVQVVSKAHPRDREAKSYTGCELRWVYRNRHDPAVRQAIQFWRAGAPILPPWEGEGARLWAAYHPAHEHADTPARFFPSLFACWSR</sequence>
<name>A0A261R7V0_9BORD</name>
<proteinExistence type="predicted"/>
<evidence type="ECO:0000313" key="1">
    <source>
        <dbReference type="EMBL" id="OZI20453.1"/>
    </source>
</evidence>
<keyword evidence="2" id="KW-1185">Reference proteome</keyword>